<evidence type="ECO:0000313" key="3">
    <source>
        <dbReference type="Proteomes" id="UP000467840"/>
    </source>
</evidence>
<comment type="caution">
    <text evidence="2">The sequence shown here is derived from an EMBL/GenBank/DDBJ whole genome shotgun (WGS) entry which is preliminary data.</text>
</comment>
<name>A0A6A6MU76_HEVBR</name>
<feature type="region of interest" description="Disordered" evidence="1">
    <location>
        <begin position="27"/>
        <end position="69"/>
    </location>
</feature>
<dbReference type="Proteomes" id="UP000467840">
    <property type="component" value="Chromosome 15"/>
</dbReference>
<feature type="compositionally biased region" description="Polar residues" evidence="1">
    <location>
        <begin position="57"/>
        <end position="69"/>
    </location>
</feature>
<reference evidence="2 3" key="1">
    <citation type="journal article" date="2020" name="Mol. Plant">
        <title>The Chromosome-Based Rubber Tree Genome Provides New Insights into Spurge Genome Evolution and Rubber Biosynthesis.</title>
        <authorList>
            <person name="Liu J."/>
            <person name="Shi C."/>
            <person name="Shi C.C."/>
            <person name="Li W."/>
            <person name="Zhang Q.J."/>
            <person name="Zhang Y."/>
            <person name="Li K."/>
            <person name="Lu H.F."/>
            <person name="Shi C."/>
            <person name="Zhu S.T."/>
            <person name="Xiao Z.Y."/>
            <person name="Nan H."/>
            <person name="Yue Y."/>
            <person name="Zhu X.G."/>
            <person name="Wu Y."/>
            <person name="Hong X.N."/>
            <person name="Fan G.Y."/>
            <person name="Tong Y."/>
            <person name="Zhang D."/>
            <person name="Mao C.L."/>
            <person name="Liu Y.L."/>
            <person name="Hao S.J."/>
            <person name="Liu W.Q."/>
            <person name="Lv M.Q."/>
            <person name="Zhang H.B."/>
            <person name="Liu Y."/>
            <person name="Hu-Tang G.R."/>
            <person name="Wang J.P."/>
            <person name="Wang J.H."/>
            <person name="Sun Y.H."/>
            <person name="Ni S.B."/>
            <person name="Chen W.B."/>
            <person name="Zhang X.C."/>
            <person name="Jiao Y.N."/>
            <person name="Eichler E.E."/>
            <person name="Li G.H."/>
            <person name="Liu X."/>
            <person name="Gao L.Z."/>
        </authorList>
    </citation>
    <scope>NUCLEOTIDE SEQUENCE [LARGE SCALE GENOMIC DNA]</scope>
    <source>
        <strain evidence="3">cv. GT1</strain>
        <tissue evidence="2">Leaf</tissue>
    </source>
</reference>
<dbReference type="AlphaFoldDB" id="A0A6A6MU76"/>
<proteinExistence type="predicted"/>
<gene>
    <name evidence="2" type="ORF">GH714_040278</name>
</gene>
<evidence type="ECO:0000313" key="2">
    <source>
        <dbReference type="EMBL" id="KAF2315743.1"/>
    </source>
</evidence>
<keyword evidence="3" id="KW-1185">Reference proteome</keyword>
<accession>A0A6A6MU76</accession>
<evidence type="ECO:0000256" key="1">
    <source>
        <dbReference type="SAM" id="MobiDB-lite"/>
    </source>
</evidence>
<dbReference type="EMBL" id="JAAGAX010000005">
    <property type="protein sequence ID" value="KAF2315743.1"/>
    <property type="molecule type" value="Genomic_DNA"/>
</dbReference>
<protein>
    <submittedName>
        <fullName evidence="2">Uncharacterized protein</fullName>
    </submittedName>
</protein>
<organism evidence="2 3">
    <name type="scientific">Hevea brasiliensis</name>
    <name type="common">Para rubber tree</name>
    <name type="synonym">Siphonia brasiliensis</name>
    <dbReference type="NCBI Taxonomy" id="3981"/>
    <lineage>
        <taxon>Eukaryota</taxon>
        <taxon>Viridiplantae</taxon>
        <taxon>Streptophyta</taxon>
        <taxon>Embryophyta</taxon>
        <taxon>Tracheophyta</taxon>
        <taxon>Spermatophyta</taxon>
        <taxon>Magnoliopsida</taxon>
        <taxon>eudicotyledons</taxon>
        <taxon>Gunneridae</taxon>
        <taxon>Pentapetalae</taxon>
        <taxon>rosids</taxon>
        <taxon>fabids</taxon>
        <taxon>Malpighiales</taxon>
        <taxon>Euphorbiaceae</taxon>
        <taxon>Crotonoideae</taxon>
        <taxon>Micrandreae</taxon>
        <taxon>Hevea</taxon>
    </lineage>
</organism>
<sequence length="148" mass="16426">MLICSSSRYILEHVAKSTCRALDHAASVPGENTSDKKKKNKNKNQAVSAAGEEAKSSLESQDTQYPTKSSQVRTFANGLVIEESEQCANQMVKDLILESAETNEINYEIEPVLCTHGISCYGWIQSLIVIGFHRDQLVFDQKDARMDA</sequence>